<reference evidence="2" key="1">
    <citation type="submission" date="2023-10" db="EMBL/GenBank/DDBJ databases">
        <title>Genome assembly of Pristionchus species.</title>
        <authorList>
            <person name="Yoshida K."/>
            <person name="Sommer R.J."/>
        </authorList>
    </citation>
    <scope>NUCLEOTIDE SEQUENCE</scope>
    <source>
        <strain evidence="2">RS5133</strain>
    </source>
</reference>
<feature type="non-terminal residue" evidence="2">
    <location>
        <position position="327"/>
    </location>
</feature>
<proteinExistence type="predicted"/>
<feature type="non-terminal residue" evidence="2">
    <location>
        <position position="1"/>
    </location>
</feature>
<organism evidence="2 3">
    <name type="scientific">Pristionchus fissidentatus</name>
    <dbReference type="NCBI Taxonomy" id="1538716"/>
    <lineage>
        <taxon>Eukaryota</taxon>
        <taxon>Metazoa</taxon>
        <taxon>Ecdysozoa</taxon>
        <taxon>Nematoda</taxon>
        <taxon>Chromadorea</taxon>
        <taxon>Rhabditida</taxon>
        <taxon>Rhabditina</taxon>
        <taxon>Diplogasteromorpha</taxon>
        <taxon>Diplogasteroidea</taxon>
        <taxon>Neodiplogasteridae</taxon>
        <taxon>Pristionchus</taxon>
    </lineage>
</organism>
<dbReference type="EMBL" id="BTSY01000006">
    <property type="protein sequence ID" value="GMT33773.1"/>
    <property type="molecule type" value="Genomic_DNA"/>
</dbReference>
<dbReference type="Proteomes" id="UP001432322">
    <property type="component" value="Unassembled WGS sequence"/>
</dbReference>
<protein>
    <recommendedName>
        <fullName evidence="1">F-box domain-containing protein</fullName>
    </recommendedName>
</protein>
<keyword evidence="3" id="KW-1185">Reference proteome</keyword>
<gene>
    <name evidence="2" type="ORF">PFISCL1PPCAC_25070</name>
</gene>
<evidence type="ECO:0000313" key="3">
    <source>
        <dbReference type="Proteomes" id="UP001432322"/>
    </source>
</evidence>
<comment type="caution">
    <text evidence="2">The sequence shown here is derived from an EMBL/GenBank/DDBJ whole genome shotgun (WGS) entry which is preliminary data.</text>
</comment>
<feature type="domain" description="F-box" evidence="1">
    <location>
        <begin position="6"/>
        <end position="52"/>
    </location>
</feature>
<evidence type="ECO:0000313" key="2">
    <source>
        <dbReference type="EMBL" id="GMT33773.1"/>
    </source>
</evidence>
<dbReference type="Pfam" id="PF00646">
    <property type="entry name" value="F-box"/>
    <property type="match status" value="1"/>
</dbReference>
<sequence>SQEYIPLRLDSIPQENLFHILSFLSLSDRWKIRGCSKLMKESIEKSDHYADDIALWIYKPNSEVKSVLHFKVYDHGNPLKIKLNYDDEESLQNAQITLKRSFRRVKCISLIIHCRGRVINDEVITKLTELLDCQSIDIQFDFQYQQSVINFATRSGFRIDRILLRQCIIDGQQIIELPPISEIYVQDNLSDGFDDNQILAIVRKEPRILNLPGKISDASTLQRVTEMVRSSQIIEKVDLDVSSFYFHRLLSSMNLLEEIDCLVDITNAQTPVTWAQINTAHPFFEYYLYDENWYLFISAKRAINKHTISIVNGKLPENRLPRPAFHL</sequence>
<dbReference type="AlphaFoldDB" id="A0AAV5WT23"/>
<name>A0AAV5WT23_9BILA</name>
<dbReference type="InterPro" id="IPR001810">
    <property type="entry name" value="F-box_dom"/>
</dbReference>
<accession>A0AAV5WT23</accession>
<dbReference type="PROSITE" id="PS50181">
    <property type="entry name" value="FBOX"/>
    <property type="match status" value="1"/>
</dbReference>
<evidence type="ECO:0000259" key="1">
    <source>
        <dbReference type="PROSITE" id="PS50181"/>
    </source>
</evidence>